<evidence type="ECO:0000313" key="2">
    <source>
        <dbReference type="Proteomes" id="UP000182409"/>
    </source>
</evidence>
<dbReference type="Proteomes" id="UP000182409">
    <property type="component" value="Unassembled WGS sequence"/>
</dbReference>
<evidence type="ECO:0000313" key="1">
    <source>
        <dbReference type="EMBL" id="SEB40397.1"/>
    </source>
</evidence>
<sequence length="75" mass="8914">MSLWLLRDTSDECLDVVHRWIRRSDIKMREHIQTFGHAGTIVFLNERQYQLLVDAGKRDPRTGYEKRKALMQGAR</sequence>
<organism evidence="1 2">
    <name type="scientific">Terriglobus roseus</name>
    <dbReference type="NCBI Taxonomy" id="392734"/>
    <lineage>
        <taxon>Bacteria</taxon>
        <taxon>Pseudomonadati</taxon>
        <taxon>Acidobacteriota</taxon>
        <taxon>Terriglobia</taxon>
        <taxon>Terriglobales</taxon>
        <taxon>Acidobacteriaceae</taxon>
        <taxon>Terriglobus</taxon>
    </lineage>
</organism>
<reference evidence="1 2" key="1">
    <citation type="submission" date="2016-10" db="EMBL/GenBank/DDBJ databases">
        <authorList>
            <person name="de Groot N.N."/>
        </authorList>
    </citation>
    <scope>NUCLEOTIDE SEQUENCE [LARGE SCALE GENOMIC DNA]</scope>
    <source>
        <strain evidence="1 2">AB35.6</strain>
    </source>
</reference>
<accession>A0A1H4J2F1</accession>
<gene>
    <name evidence="1" type="ORF">SAMN05443244_0306</name>
</gene>
<proteinExistence type="predicted"/>
<dbReference type="EMBL" id="FNSD01000001">
    <property type="protein sequence ID" value="SEB40397.1"/>
    <property type="molecule type" value="Genomic_DNA"/>
</dbReference>
<dbReference type="AlphaFoldDB" id="A0A1H4J2F1"/>
<dbReference type="RefSeq" id="WP_139285055.1">
    <property type="nucleotide sequence ID" value="NZ_FNSD01000001.1"/>
</dbReference>
<name>A0A1H4J2F1_9BACT</name>
<protein>
    <submittedName>
        <fullName evidence="1">Uncharacterized protein</fullName>
    </submittedName>
</protein>